<dbReference type="KEGG" id="eba:ebA3195"/>
<evidence type="ECO:0000313" key="2">
    <source>
        <dbReference type="EMBL" id="CAI07923.1"/>
    </source>
</evidence>
<dbReference type="Pfam" id="PF13670">
    <property type="entry name" value="PepSY_2"/>
    <property type="match status" value="1"/>
</dbReference>
<dbReference type="STRING" id="76114.ebA3195"/>
<protein>
    <recommendedName>
        <fullName evidence="1">PepSY domain-containing protein</fullName>
    </recommendedName>
</protein>
<dbReference type="Proteomes" id="UP000006552">
    <property type="component" value="Chromosome"/>
</dbReference>
<evidence type="ECO:0000313" key="3">
    <source>
        <dbReference type="Proteomes" id="UP000006552"/>
    </source>
</evidence>
<accession>Q5P440</accession>
<dbReference type="EMBL" id="CR555306">
    <property type="protein sequence ID" value="CAI07923.1"/>
    <property type="molecule type" value="Genomic_DNA"/>
</dbReference>
<dbReference type="HOGENOM" id="CLU_147864_0_2_4"/>
<gene>
    <name evidence="2" type="ORF">ebA3195</name>
</gene>
<feature type="domain" description="PepSY" evidence="1">
    <location>
        <begin position="37"/>
        <end position="111"/>
    </location>
</feature>
<dbReference type="eggNOG" id="COG5591">
    <property type="taxonomic scope" value="Bacteria"/>
</dbReference>
<dbReference type="InterPro" id="IPR025711">
    <property type="entry name" value="PepSY"/>
</dbReference>
<reference evidence="2 3" key="1">
    <citation type="journal article" date="2005" name="Arch. Microbiol.">
        <title>The genome sequence of an anaerobic aromatic-degrading denitrifying bacterium, strain EbN1.</title>
        <authorList>
            <person name="Rabus R."/>
            <person name="Kube M."/>
            <person name="Heider J."/>
            <person name="Beck A."/>
            <person name="Heitmann K."/>
            <person name="Widdel F."/>
            <person name="Reinhardt R."/>
        </authorList>
    </citation>
    <scope>NUCLEOTIDE SEQUENCE [LARGE SCALE GENOMIC DNA]</scope>
    <source>
        <strain evidence="2 3">EbN1</strain>
    </source>
</reference>
<name>Q5P440_AROAE</name>
<sequence>MLPSRDLGFSFADRSRVVCLASGERRNVVKPSMLTGVVLVSILVSGTVLADNDCTDPVSEWKPREALRQQLEQRGWTVQRIKVDDGCYEVRGLDRRGNKFRGKYSPASLRIRQLEIQFADGGEASDYLDQDPKTK</sequence>
<proteinExistence type="predicted"/>
<dbReference type="AlphaFoldDB" id="Q5P440"/>
<evidence type="ECO:0000259" key="1">
    <source>
        <dbReference type="Pfam" id="PF13670"/>
    </source>
</evidence>
<organism evidence="2 3">
    <name type="scientific">Aromatoleum aromaticum (strain DSM 19018 / LMG 30748 / EbN1)</name>
    <name type="common">Azoarcus sp. (strain EbN1)</name>
    <dbReference type="NCBI Taxonomy" id="76114"/>
    <lineage>
        <taxon>Bacteria</taxon>
        <taxon>Pseudomonadati</taxon>
        <taxon>Pseudomonadota</taxon>
        <taxon>Betaproteobacteria</taxon>
        <taxon>Rhodocyclales</taxon>
        <taxon>Rhodocyclaceae</taxon>
        <taxon>Aromatoleum</taxon>
    </lineage>
</organism>
<keyword evidence="3" id="KW-1185">Reference proteome</keyword>